<proteinExistence type="inferred from homology"/>
<dbReference type="PROSITE" id="PS01350">
    <property type="entry name" value="ISPF"/>
    <property type="match status" value="1"/>
</dbReference>
<evidence type="ECO:0000259" key="10">
    <source>
        <dbReference type="Pfam" id="PF02542"/>
    </source>
</evidence>
<dbReference type="GO" id="GO:0008685">
    <property type="term" value="F:2-C-methyl-D-erythritol 2,4-cyclodiphosphate synthase activity"/>
    <property type="evidence" value="ECO:0007669"/>
    <property type="project" value="UniProtKB-UniRule"/>
</dbReference>
<dbReference type="InterPro" id="IPR003526">
    <property type="entry name" value="MECDP_synthase"/>
</dbReference>
<keyword evidence="5 8" id="KW-0479">Metal-binding</keyword>
<feature type="site" description="Transition state stabilizer" evidence="8">
    <location>
        <position position="35"/>
    </location>
</feature>
<evidence type="ECO:0000256" key="6">
    <source>
        <dbReference type="ARBA" id="ARBA00023229"/>
    </source>
</evidence>
<dbReference type="PANTHER" id="PTHR43181:SF1">
    <property type="entry name" value="2-C-METHYL-D-ERYTHRITOL 2,4-CYCLODIPHOSPHATE SYNTHASE, CHLOROPLASTIC"/>
    <property type="match status" value="1"/>
</dbReference>
<feature type="binding site" evidence="8">
    <location>
        <position position="140"/>
    </location>
    <ligand>
        <name>4-CDP-2-C-methyl-D-erythritol 2-phosphate</name>
        <dbReference type="ChEBI" id="CHEBI:57919"/>
    </ligand>
</feature>
<feature type="binding site" evidence="8">
    <location>
        <begin position="35"/>
        <end position="36"/>
    </location>
    <ligand>
        <name>4-CDP-2-C-methyl-D-erythritol 2-phosphate</name>
        <dbReference type="ChEBI" id="CHEBI:57919"/>
    </ligand>
</feature>
<feature type="binding site" evidence="8">
    <location>
        <position position="11"/>
    </location>
    <ligand>
        <name>a divalent metal cation</name>
        <dbReference type="ChEBI" id="CHEBI:60240"/>
    </ligand>
</feature>
<comment type="similarity">
    <text evidence="3 8 9">Belongs to the IspF family.</text>
</comment>
<evidence type="ECO:0000256" key="3">
    <source>
        <dbReference type="ARBA" id="ARBA00008480"/>
    </source>
</evidence>
<dbReference type="FunFam" id="3.30.1330.50:FF:000001">
    <property type="entry name" value="2-C-methyl-D-erythritol 2,4-cyclodiphosphate synthase"/>
    <property type="match status" value="1"/>
</dbReference>
<dbReference type="Proteomes" id="UP000477311">
    <property type="component" value="Unassembled WGS sequence"/>
</dbReference>
<dbReference type="InterPro" id="IPR020555">
    <property type="entry name" value="MECDP_synthase_CS"/>
</dbReference>
<evidence type="ECO:0000256" key="2">
    <source>
        <dbReference type="ARBA" id="ARBA00004709"/>
    </source>
</evidence>
<keyword evidence="6 8" id="KW-0414">Isoprene biosynthesis</keyword>
<comment type="pathway">
    <text evidence="2 8">Isoprenoid biosynthesis; isopentenyl diphosphate biosynthesis via DXP pathway; isopentenyl diphosphate from 1-deoxy-D-xylulose 5-phosphate: step 4/6.</text>
</comment>
<dbReference type="UniPathway" id="UPA00056">
    <property type="reaction ID" value="UER00095"/>
</dbReference>
<feature type="domain" description="2-C-methyl-D-erythritol 2,4-cyclodiphosphate synthase" evidence="10">
    <location>
        <begin position="2"/>
        <end position="155"/>
    </location>
</feature>
<dbReference type="PANTHER" id="PTHR43181">
    <property type="entry name" value="2-C-METHYL-D-ERYTHRITOL 2,4-CYCLODIPHOSPHATE SYNTHASE, CHLOROPLASTIC"/>
    <property type="match status" value="1"/>
</dbReference>
<dbReference type="NCBIfam" id="TIGR00151">
    <property type="entry name" value="ispF"/>
    <property type="match status" value="1"/>
</dbReference>
<evidence type="ECO:0000256" key="7">
    <source>
        <dbReference type="ARBA" id="ARBA00023239"/>
    </source>
</evidence>
<feature type="binding site" evidence="8">
    <location>
        <begin position="62"/>
        <end position="66"/>
    </location>
    <ligand>
        <name>4-CDP-2-C-methyl-D-erythritol 2-phosphate</name>
        <dbReference type="ChEBI" id="CHEBI:57919"/>
    </ligand>
</feature>
<name>A0A6M1RWF4_9BACT</name>
<evidence type="ECO:0000256" key="9">
    <source>
        <dbReference type="RuleBase" id="RU004395"/>
    </source>
</evidence>
<keyword evidence="12" id="KW-1185">Reference proteome</keyword>
<dbReference type="Gene3D" id="3.30.1330.50">
    <property type="entry name" value="2-C-methyl-D-erythritol 2,4-cyclodiphosphate synthase"/>
    <property type="match status" value="1"/>
</dbReference>
<dbReference type="HAMAP" id="MF_00107">
    <property type="entry name" value="IspF"/>
    <property type="match status" value="1"/>
</dbReference>
<feature type="site" description="Transition state stabilizer" evidence="8">
    <location>
        <position position="134"/>
    </location>
</feature>
<evidence type="ECO:0000256" key="1">
    <source>
        <dbReference type="ARBA" id="ARBA00000200"/>
    </source>
</evidence>
<feature type="binding site" evidence="8">
    <location>
        <position position="43"/>
    </location>
    <ligand>
        <name>a divalent metal cation</name>
        <dbReference type="ChEBI" id="CHEBI:60240"/>
    </ligand>
</feature>
<protein>
    <recommendedName>
        <fullName evidence="4 8">2-C-methyl-D-erythritol 2,4-cyclodiphosphate synthase</fullName>
        <shortName evidence="8">MECDP-synthase</shortName>
        <shortName evidence="8">MECPP-synthase</shortName>
        <shortName evidence="8">MECPS</shortName>
        <ecNumber evidence="4 8">4.6.1.12</ecNumber>
    </recommendedName>
</protein>
<comment type="caution">
    <text evidence="8">Lacks conserved residue(s) required for the propagation of feature annotation.</text>
</comment>
<dbReference type="EC" id="4.6.1.12" evidence="4 8"/>
<feature type="binding site" evidence="8">
    <location>
        <begin position="133"/>
        <end position="136"/>
    </location>
    <ligand>
        <name>4-CDP-2-C-methyl-D-erythritol 2-phosphate</name>
        <dbReference type="ChEBI" id="CHEBI:57919"/>
    </ligand>
</feature>
<evidence type="ECO:0000313" key="11">
    <source>
        <dbReference type="EMBL" id="NGO39102.1"/>
    </source>
</evidence>
<organism evidence="11 12">
    <name type="scientific">Limisphaera ngatamarikiensis</name>
    <dbReference type="NCBI Taxonomy" id="1324935"/>
    <lineage>
        <taxon>Bacteria</taxon>
        <taxon>Pseudomonadati</taxon>
        <taxon>Verrucomicrobiota</taxon>
        <taxon>Verrucomicrobiia</taxon>
        <taxon>Limisphaerales</taxon>
        <taxon>Limisphaeraceae</taxon>
        <taxon>Limisphaera</taxon>
    </lineage>
</organism>
<comment type="caution">
    <text evidence="11">The sequence shown here is derived from an EMBL/GenBank/DDBJ whole genome shotgun (WGS) entry which is preliminary data.</text>
</comment>
<feature type="binding site" evidence="8">
    <location>
        <position position="143"/>
    </location>
    <ligand>
        <name>4-CDP-2-C-methyl-D-erythritol 2-phosphate</name>
        <dbReference type="ChEBI" id="CHEBI:57919"/>
    </ligand>
</feature>
<feature type="binding site" evidence="8">
    <location>
        <begin position="9"/>
        <end position="11"/>
    </location>
    <ligand>
        <name>4-CDP-2-C-methyl-D-erythritol 2-phosphate</name>
        <dbReference type="ChEBI" id="CHEBI:57919"/>
    </ligand>
</feature>
<comment type="catalytic activity">
    <reaction evidence="1 8 9">
        <text>4-CDP-2-C-methyl-D-erythritol 2-phosphate = 2-C-methyl-D-erythritol 2,4-cyclic diphosphate + CMP</text>
        <dbReference type="Rhea" id="RHEA:23864"/>
        <dbReference type="ChEBI" id="CHEBI:57919"/>
        <dbReference type="ChEBI" id="CHEBI:58483"/>
        <dbReference type="ChEBI" id="CHEBI:60377"/>
        <dbReference type="EC" id="4.6.1.12"/>
    </reaction>
</comment>
<dbReference type="SUPFAM" id="SSF69765">
    <property type="entry name" value="IpsF-like"/>
    <property type="match status" value="1"/>
</dbReference>
<evidence type="ECO:0000256" key="5">
    <source>
        <dbReference type="ARBA" id="ARBA00022723"/>
    </source>
</evidence>
<keyword evidence="7 8" id="KW-0456">Lyase</keyword>
<evidence type="ECO:0000313" key="12">
    <source>
        <dbReference type="Proteomes" id="UP000477311"/>
    </source>
</evidence>
<comment type="function">
    <text evidence="8">Involved in the biosynthesis of isopentenyl diphosphate (IPP) and dimethylallyl diphosphate (DMAPP), two major building blocks of isoprenoid compounds. Catalyzes the conversion of 4-diphosphocytidyl-2-C-methyl-D-erythritol 2-phosphate (CDP-ME2P) to 2-C-methyl-D-erythritol 2,4-cyclodiphosphate (ME-CPP) with a corresponding release of cytidine 5-monophosphate (CMP).</text>
</comment>
<comment type="subunit">
    <text evidence="8">Homotrimer.</text>
</comment>
<dbReference type="GO" id="GO:0019288">
    <property type="term" value="P:isopentenyl diphosphate biosynthetic process, methylerythritol 4-phosphate pathway"/>
    <property type="evidence" value="ECO:0007669"/>
    <property type="project" value="UniProtKB-UniRule"/>
</dbReference>
<comment type="cofactor">
    <cofactor evidence="8">
        <name>a divalent metal cation</name>
        <dbReference type="ChEBI" id="CHEBI:60240"/>
    </cofactor>
    <text evidence="8">Binds 1 divalent metal cation per subunit.</text>
</comment>
<accession>A0A6M1RWF4</accession>
<feature type="binding site" evidence="8">
    <location>
        <position position="9"/>
    </location>
    <ligand>
        <name>a divalent metal cation</name>
        <dbReference type="ChEBI" id="CHEBI:60240"/>
    </ligand>
</feature>
<dbReference type="CDD" id="cd00554">
    <property type="entry name" value="MECDP_synthase"/>
    <property type="match status" value="1"/>
</dbReference>
<dbReference type="Pfam" id="PF02542">
    <property type="entry name" value="YgbB"/>
    <property type="match status" value="1"/>
</dbReference>
<feature type="binding site" evidence="8">
    <location>
        <begin position="57"/>
        <end position="59"/>
    </location>
    <ligand>
        <name>4-CDP-2-C-methyl-D-erythritol 2-phosphate</name>
        <dbReference type="ChEBI" id="CHEBI:57919"/>
    </ligand>
</feature>
<gene>
    <name evidence="8" type="primary">ispF</name>
    <name evidence="11" type="ORF">G4L39_06780</name>
</gene>
<dbReference type="AlphaFoldDB" id="A0A6M1RWF4"/>
<sequence>MVRVGIGYDVHALVEGRRLVLGGVEIPHTHGLEGHSDADVLMHAICDAVLGAVGAGDIGQFFPNTDPRWKGAPSRVFLEEAARQVRLRGGRILNVDATVLAQRPKLAPHVELMRERIAAALGLTSAQVGVKATTNEGLGFVGRQEGIAAMAVAAVELPESGAGVVDPV</sequence>
<dbReference type="GO" id="GO:0046872">
    <property type="term" value="F:metal ion binding"/>
    <property type="evidence" value="ECO:0007669"/>
    <property type="project" value="UniProtKB-KW"/>
</dbReference>
<reference evidence="11 12" key="1">
    <citation type="submission" date="2020-02" db="EMBL/GenBank/DDBJ databases">
        <title>Draft genome sequence of Limisphaera ngatamarikiensis NGM72.4T, a thermophilic Verrucomicrobia grouped in subdivision 3.</title>
        <authorList>
            <person name="Carere C.R."/>
            <person name="Steen J."/>
            <person name="Hugenholtz P."/>
            <person name="Stott M.B."/>
        </authorList>
    </citation>
    <scope>NUCLEOTIDE SEQUENCE [LARGE SCALE GENOMIC DNA]</scope>
    <source>
        <strain evidence="11 12">NGM72.4</strain>
    </source>
</reference>
<dbReference type="InterPro" id="IPR036571">
    <property type="entry name" value="MECDP_synthase_sf"/>
</dbReference>
<dbReference type="GO" id="GO:0016114">
    <property type="term" value="P:terpenoid biosynthetic process"/>
    <property type="evidence" value="ECO:0007669"/>
    <property type="project" value="InterPro"/>
</dbReference>
<dbReference type="RefSeq" id="WP_165106964.1">
    <property type="nucleotide sequence ID" value="NZ_JAAKYA010000045.1"/>
</dbReference>
<evidence type="ECO:0000256" key="4">
    <source>
        <dbReference type="ARBA" id="ARBA00012579"/>
    </source>
</evidence>
<evidence type="ECO:0000256" key="8">
    <source>
        <dbReference type="HAMAP-Rule" id="MF_00107"/>
    </source>
</evidence>
<dbReference type="EMBL" id="JAAKYA010000045">
    <property type="protein sequence ID" value="NGO39102.1"/>
    <property type="molecule type" value="Genomic_DNA"/>
</dbReference>